<accession>A0A0A9AKK1</accession>
<proteinExistence type="predicted"/>
<organism evidence="1">
    <name type="scientific">Arundo donax</name>
    <name type="common">Giant reed</name>
    <name type="synonym">Donax arundinaceus</name>
    <dbReference type="NCBI Taxonomy" id="35708"/>
    <lineage>
        <taxon>Eukaryota</taxon>
        <taxon>Viridiplantae</taxon>
        <taxon>Streptophyta</taxon>
        <taxon>Embryophyta</taxon>
        <taxon>Tracheophyta</taxon>
        <taxon>Spermatophyta</taxon>
        <taxon>Magnoliopsida</taxon>
        <taxon>Liliopsida</taxon>
        <taxon>Poales</taxon>
        <taxon>Poaceae</taxon>
        <taxon>PACMAD clade</taxon>
        <taxon>Arundinoideae</taxon>
        <taxon>Arundineae</taxon>
        <taxon>Arundo</taxon>
    </lineage>
</organism>
<name>A0A0A9AKK1_ARUDO</name>
<dbReference type="AlphaFoldDB" id="A0A0A9AKK1"/>
<evidence type="ECO:0000313" key="1">
    <source>
        <dbReference type="EMBL" id="JAD51666.1"/>
    </source>
</evidence>
<dbReference type="EMBL" id="GBRH01246229">
    <property type="protein sequence ID" value="JAD51666.1"/>
    <property type="molecule type" value="Transcribed_RNA"/>
</dbReference>
<reference evidence="1" key="2">
    <citation type="journal article" date="2015" name="Data Brief">
        <title>Shoot transcriptome of the giant reed, Arundo donax.</title>
        <authorList>
            <person name="Barrero R.A."/>
            <person name="Guerrero F.D."/>
            <person name="Moolhuijzen P."/>
            <person name="Goolsby J.A."/>
            <person name="Tidwell J."/>
            <person name="Bellgard S.E."/>
            <person name="Bellgard M.I."/>
        </authorList>
    </citation>
    <scope>NUCLEOTIDE SEQUENCE</scope>
    <source>
        <tissue evidence="1">Shoot tissue taken approximately 20 cm above the soil surface</tissue>
    </source>
</reference>
<reference evidence="1" key="1">
    <citation type="submission" date="2014-09" db="EMBL/GenBank/DDBJ databases">
        <authorList>
            <person name="Magalhaes I.L.F."/>
            <person name="Oliveira U."/>
            <person name="Santos F.R."/>
            <person name="Vidigal T.H.D.A."/>
            <person name="Brescovit A.D."/>
            <person name="Santos A.J."/>
        </authorList>
    </citation>
    <scope>NUCLEOTIDE SEQUENCE</scope>
    <source>
        <tissue evidence="1">Shoot tissue taken approximately 20 cm above the soil surface</tissue>
    </source>
</reference>
<sequence>MNALFLSFFKDWYEHVCDRQDTRARNGFLTACW</sequence>
<protein>
    <submittedName>
        <fullName evidence="1">Uncharacterized protein</fullName>
    </submittedName>
</protein>